<feature type="domain" description="C2H2-type" evidence="2">
    <location>
        <begin position="110"/>
        <end position="130"/>
    </location>
</feature>
<organism evidence="3 4">
    <name type="scientific">Trichuris muris</name>
    <name type="common">Mouse whipworm</name>
    <dbReference type="NCBI Taxonomy" id="70415"/>
    <lineage>
        <taxon>Eukaryota</taxon>
        <taxon>Metazoa</taxon>
        <taxon>Ecdysozoa</taxon>
        <taxon>Nematoda</taxon>
        <taxon>Enoplea</taxon>
        <taxon>Dorylaimia</taxon>
        <taxon>Trichinellida</taxon>
        <taxon>Trichuridae</taxon>
        <taxon>Trichuris</taxon>
    </lineage>
</organism>
<sequence>MVMRSRDETIFYLSELRCRSGIVKLRIESGMDCGRINPFTVVDSRFVCQRAPVESATRSDSICKPPANPLDKDYKSKSGREPRFDIDISLNMHHPASKKTHFLQDRPFFCERCWKGYYSKHNFDGHIKQHVKCSFDNCSFEALPFHVAKHTLNAHSTSRVPGHIPSQNGKLLRKDVGSENDQRKKSFGDVPRNTVDLSRRRIEQQDVERKRQALIERADQLDSDNIFHDLDKLIDGAPVNSPVKFELCYASCPLEKFNKKDVCCERALLLQCTRTPLWPGIRRREYFLLQSPTVGAMLRCCFGFAETHQAYTHIRTT</sequence>
<dbReference type="AlphaFoldDB" id="A0A5S6QNE7"/>
<feature type="region of interest" description="Disordered" evidence="1">
    <location>
        <begin position="59"/>
        <end position="79"/>
    </location>
</feature>
<dbReference type="WBParaSite" id="TMUE_2000008387.1">
    <property type="protein sequence ID" value="TMUE_2000008387.1"/>
    <property type="gene ID" value="WBGene00290918"/>
</dbReference>
<proteinExistence type="predicted"/>
<dbReference type="STRING" id="70415.A0A5S6QNE7"/>
<evidence type="ECO:0000313" key="3">
    <source>
        <dbReference type="Proteomes" id="UP000046395"/>
    </source>
</evidence>
<keyword evidence="3" id="KW-1185">Reference proteome</keyword>
<dbReference type="InterPro" id="IPR013087">
    <property type="entry name" value="Znf_C2H2_type"/>
</dbReference>
<reference evidence="4" key="1">
    <citation type="submission" date="2019-12" db="UniProtKB">
        <authorList>
            <consortium name="WormBaseParasite"/>
        </authorList>
    </citation>
    <scope>IDENTIFICATION</scope>
</reference>
<feature type="compositionally biased region" description="Basic and acidic residues" evidence="1">
    <location>
        <begin position="70"/>
        <end position="79"/>
    </location>
</feature>
<evidence type="ECO:0000313" key="4">
    <source>
        <dbReference type="WBParaSite" id="TMUE_2000008387.1"/>
    </source>
</evidence>
<dbReference type="PROSITE" id="PS00028">
    <property type="entry name" value="ZINC_FINGER_C2H2_1"/>
    <property type="match status" value="1"/>
</dbReference>
<feature type="compositionally biased region" description="Basic and acidic residues" evidence="1">
    <location>
        <begin position="172"/>
        <end position="187"/>
    </location>
</feature>
<feature type="region of interest" description="Disordered" evidence="1">
    <location>
        <begin position="156"/>
        <end position="191"/>
    </location>
</feature>
<evidence type="ECO:0000256" key="1">
    <source>
        <dbReference type="SAM" id="MobiDB-lite"/>
    </source>
</evidence>
<accession>A0A5S6QNE7</accession>
<feature type="compositionally biased region" description="Polar residues" evidence="1">
    <location>
        <begin position="156"/>
        <end position="169"/>
    </location>
</feature>
<dbReference type="Proteomes" id="UP000046395">
    <property type="component" value="Unassembled WGS sequence"/>
</dbReference>
<name>A0A5S6QNE7_TRIMR</name>
<protein>
    <submittedName>
        <fullName evidence="4">C2H2-type domain-containing protein</fullName>
    </submittedName>
</protein>
<evidence type="ECO:0000259" key="2">
    <source>
        <dbReference type="PROSITE" id="PS00028"/>
    </source>
</evidence>